<dbReference type="InterPro" id="IPR026875">
    <property type="entry name" value="PHydrolase_assoc_dom"/>
</dbReference>
<evidence type="ECO:0000313" key="5">
    <source>
        <dbReference type="Proteomes" id="UP000608071"/>
    </source>
</evidence>
<evidence type="ECO:0000259" key="3">
    <source>
        <dbReference type="PROSITE" id="PS51831"/>
    </source>
</evidence>
<keyword evidence="5" id="KW-1185">Reference proteome</keyword>
<protein>
    <submittedName>
        <fullName evidence="4">DNTP triphosphohydrolase</fullName>
    </submittedName>
</protein>
<reference evidence="4 5" key="1">
    <citation type="submission" date="2020-08" db="EMBL/GenBank/DDBJ databases">
        <title>A Genomic Blueprint of the Chicken Gut Microbiome.</title>
        <authorList>
            <person name="Gilroy R."/>
            <person name="Ravi A."/>
            <person name="Getino M."/>
            <person name="Pursley I."/>
            <person name="Horton D.L."/>
            <person name="Alikhan N.-F."/>
            <person name="Baker D."/>
            <person name="Gharbi K."/>
            <person name="Hall N."/>
            <person name="Watson M."/>
            <person name="Adriaenssens E.M."/>
            <person name="Foster-Nyarko E."/>
            <person name="Jarju S."/>
            <person name="Secka A."/>
            <person name="Antonio M."/>
            <person name="Oren A."/>
            <person name="Chaudhuri R."/>
            <person name="La Ragione R.M."/>
            <person name="Hildebrand F."/>
            <person name="Pallen M.J."/>
        </authorList>
    </citation>
    <scope>NUCLEOTIDE SEQUENCE [LARGE SCALE GENOMIC DNA]</scope>
    <source>
        <strain evidence="4 5">Sa2BVA9</strain>
    </source>
</reference>
<dbReference type="Pfam" id="PF13286">
    <property type="entry name" value="HD_assoc"/>
    <property type="match status" value="1"/>
</dbReference>
<feature type="compositionally biased region" description="Basic and acidic residues" evidence="2">
    <location>
        <begin position="1"/>
        <end position="11"/>
    </location>
</feature>
<dbReference type="EMBL" id="JACSQL010000012">
    <property type="protein sequence ID" value="MBD7970488.1"/>
    <property type="molecule type" value="Genomic_DNA"/>
</dbReference>
<dbReference type="RefSeq" id="WP_191803623.1">
    <property type="nucleotide sequence ID" value="NZ_JACSQL010000012.1"/>
</dbReference>
<keyword evidence="1" id="KW-0378">Hydrolase</keyword>
<dbReference type="PANTHER" id="PTHR11373:SF32">
    <property type="entry name" value="DEOXYGUANOSINETRIPHOSPHATE TRIPHOSPHOHYDROLASE"/>
    <property type="match status" value="1"/>
</dbReference>
<dbReference type="InterPro" id="IPR006674">
    <property type="entry name" value="HD_domain"/>
</dbReference>
<dbReference type="PANTHER" id="PTHR11373">
    <property type="entry name" value="DEOXYNUCLEOSIDE TRIPHOSPHATE TRIPHOSPHOHYDROLASE"/>
    <property type="match status" value="1"/>
</dbReference>
<dbReference type="Gene3D" id="1.10.3210.10">
    <property type="entry name" value="Hypothetical protein af1432"/>
    <property type="match status" value="1"/>
</dbReference>
<evidence type="ECO:0000313" key="4">
    <source>
        <dbReference type="EMBL" id="MBD7970488.1"/>
    </source>
</evidence>
<feature type="region of interest" description="Disordered" evidence="2">
    <location>
        <begin position="1"/>
        <end position="29"/>
    </location>
</feature>
<gene>
    <name evidence="4" type="primary">dgt</name>
    <name evidence="4" type="ORF">H9647_20690</name>
</gene>
<accession>A0ABR8T3Z9</accession>
<dbReference type="NCBIfam" id="TIGR01353">
    <property type="entry name" value="dGTP_triPase"/>
    <property type="match status" value="1"/>
</dbReference>
<dbReference type="InterPro" id="IPR006261">
    <property type="entry name" value="dGTPase"/>
</dbReference>
<evidence type="ECO:0000256" key="1">
    <source>
        <dbReference type="ARBA" id="ARBA00022801"/>
    </source>
</evidence>
<dbReference type="SUPFAM" id="SSF109604">
    <property type="entry name" value="HD-domain/PDEase-like"/>
    <property type="match status" value="1"/>
</dbReference>
<dbReference type="Pfam" id="PF01966">
    <property type="entry name" value="HD"/>
    <property type="match status" value="1"/>
</dbReference>
<comment type="caution">
    <text evidence="4">The sequence shown here is derived from an EMBL/GenBank/DDBJ whole genome shotgun (WGS) entry which is preliminary data.</text>
</comment>
<name>A0ABR8T3Z9_9BACL</name>
<evidence type="ECO:0000256" key="2">
    <source>
        <dbReference type="SAM" id="MobiDB-lite"/>
    </source>
</evidence>
<dbReference type="InterPro" id="IPR003607">
    <property type="entry name" value="HD/PDEase_dom"/>
</dbReference>
<sequence length="447" mass="52374">MSKTKNSEALRNKRFNGSEPRDSEDKRNEFQRDYGRLIHSPSFRRLQGKSQVFGAGSGDYYRTRLTHTLEVTQIARQIANRLNKPDSYKIHDNPGLKIDPIVVECAALAHDLGHPPFGHKGEHDLNEFLEKKSSEEFYEGNAQNFRILMHLEERYGEFDGLDLSHAVLLGINKYPYHINKSSNDKGLYTLEWEKINEVRKEWGIPDGRATLEAQLMDISDDIAYSTHDIEDGMKAKKIRVTNEFLMETEWLETSLIREVNKDKEKDPDLWKGITIKDEIHKVMEKYIKVWNEKLNECNKNESIARQELKGHYVNIFANRVGVIEEVDWYKITLVKDENSLEEDLELMRFMIILKKLAWVTLVEDLRVQRLQKRGERIINGLLEVFSDQEAAPKIMPREWMNKWDKMKLYNISWERFIVDYISGMTDAYADNLYGELFGSRIGNIYGE</sequence>
<feature type="domain" description="HD" evidence="3">
    <location>
        <begin position="64"/>
        <end position="225"/>
    </location>
</feature>
<dbReference type="SMART" id="SM00471">
    <property type="entry name" value="HDc"/>
    <property type="match status" value="1"/>
</dbReference>
<dbReference type="CDD" id="cd00077">
    <property type="entry name" value="HDc"/>
    <property type="match status" value="1"/>
</dbReference>
<organism evidence="4 5">
    <name type="scientific">Paenibacillus gallinarum</name>
    <dbReference type="NCBI Taxonomy" id="2762232"/>
    <lineage>
        <taxon>Bacteria</taxon>
        <taxon>Bacillati</taxon>
        <taxon>Bacillota</taxon>
        <taxon>Bacilli</taxon>
        <taxon>Bacillales</taxon>
        <taxon>Paenibacillaceae</taxon>
        <taxon>Paenibacillus</taxon>
    </lineage>
</organism>
<dbReference type="Proteomes" id="UP000608071">
    <property type="component" value="Unassembled WGS sequence"/>
</dbReference>
<dbReference type="InterPro" id="IPR050135">
    <property type="entry name" value="dGTPase-like"/>
</dbReference>
<feature type="compositionally biased region" description="Basic and acidic residues" evidence="2">
    <location>
        <begin position="19"/>
        <end position="29"/>
    </location>
</feature>
<dbReference type="PROSITE" id="PS51831">
    <property type="entry name" value="HD"/>
    <property type="match status" value="1"/>
</dbReference>
<proteinExistence type="predicted"/>